<name>A0A2D0JT83_9GAMM</name>
<accession>A0A2D0JT83</accession>
<comment type="caution">
    <text evidence="1">The sequence shown here is derived from an EMBL/GenBank/DDBJ whole genome shotgun (WGS) entry which is preliminary data.</text>
</comment>
<sequence length="81" mass="9310">MLEEETVDIAISLDTESSAEVTSETVRQMGFRTLWSPNQIQAGIPLSIDDFIEHEHLMVSYRNTTQSNLDKRLRLPVYLND</sequence>
<proteinExistence type="predicted"/>
<gene>
    <name evidence="1" type="ORF">Xmir_01442</name>
</gene>
<dbReference type="AlphaFoldDB" id="A0A2D0JT83"/>
<evidence type="ECO:0000313" key="1">
    <source>
        <dbReference type="EMBL" id="PHM49520.1"/>
    </source>
</evidence>
<dbReference type="EMBL" id="NITZ01000005">
    <property type="protein sequence ID" value="PHM49520.1"/>
    <property type="molecule type" value="Genomic_DNA"/>
</dbReference>
<keyword evidence="2" id="KW-1185">Reference proteome</keyword>
<protein>
    <recommendedName>
        <fullName evidence="3">LysR family transcriptional regulator</fullName>
    </recommendedName>
</protein>
<dbReference type="SUPFAM" id="SSF53850">
    <property type="entry name" value="Periplasmic binding protein-like II"/>
    <property type="match status" value="1"/>
</dbReference>
<dbReference type="Gene3D" id="3.40.190.10">
    <property type="entry name" value="Periplasmic binding protein-like II"/>
    <property type="match status" value="2"/>
</dbReference>
<organism evidence="1 2">
    <name type="scientific">Xenorhabdus miraniensis</name>
    <dbReference type="NCBI Taxonomy" id="351674"/>
    <lineage>
        <taxon>Bacteria</taxon>
        <taxon>Pseudomonadati</taxon>
        <taxon>Pseudomonadota</taxon>
        <taxon>Gammaproteobacteria</taxon>
        <taxon>Enterobacterales</taxon>
        <taxon>Morganellaceae</taxon>
        <taxon>Xenorhabdus</taxon>
    </lineage>
</organism>
<evidence type="ECO:0000313" key="2">
    <source>
        <dbReference type="Proteomes" id="UP000221980"/>
    </source>
</evidence>
<reference evidence="1 2" key="1">
    <citation type="journal article" date="2017" name="Nat. Microbiol.">
        <title>Natural product diversity associated with the nematode symbionts Photorhabdus and Xenorhabdus.</title>
        <authorList>
            <person name="Tobias N.J."/>
            <person name="Wolff H."/>
            <person name="Djahanschiri B."/>
            <person name="Grundmann F."/>
            <person name="Kronenwerth M."/>
            <person name="Shi Y.M."/>
            <person name="Simonyi S."/>
            <person name="Grun P."/>
            <person name="Shapiro-Ilan D."/>
            <person name="Pidot S.J."/>
            <person name="Stinear T.P."/>
            <person name="Ebersberger I."/>
            <person name="Bode H.B."/>
        </authorList>
    </citation>
    <scope>NUCLEOTIDE SEQUENCE [LARGE SCALE GENOMIC DNA]</scope>
    <source>
        <strain evidence="1 2">DSM 17902</strain>
    </source>
</reference>
<evidence type="ECO:0008006" key="3">
    <source>
        <dbReference type="Google" id="ProtNLM"/>
    </source>
</evidence>
<dbReference type="Proteomes" id="UP000221980">
    <property type="component" value="Unassembled WGS sequence"/>
</dbReference>